<accession>A0ABU8C3T7</accession>
<sequence length="362" mass="40976">MRKTMLRSINSMMLLLPLTAAAEINISGFATVAGGKVLSGSGVEEFGLPPTFLANYPQVGVYEEEWSFKPDSRIGLQLSADLTEGLSVTGQIVARGADDFDASFEWAYISYQLNDTWTIQAGKKRLPLYYYSDFFDVGFAYLWLRPPADNYTWQIFNYTGINALFNTQLGSWDISGNIYTGREDDKENKLLSQFFGTNPVREIWKDIVGGVVSFNRDWLDIRLTYMTYINERYRTVNGVTERVDWGGELERRGKFAGISVNIDYNNLVLLSELNQLDLDGGKFDTYMVSLGYRFNSITPYISYADFDSEGEVHNTTSIGFRYDFHNSAAFKLQYDDVEDKGYDGLMVAGDSKSLTFGVDLVF</sequence>
<dbReference type="Proteomes" id="UP001375382">
    <property type="component" value="Unassembled WGS sequence"/>
</dbReference>
<keyword evidence="4" id="KW-1185">Reference proteome</keyword>
<comment type="caution">
    <text evidence="3">The sequence shown here is derived from an EMBL/GenBank/DDBJ whole genome shotgun (WGS) entry which is preliminary data.</text>
</comment>
<evidence type="ECO:0000313" key="4">
    <source>
        <dbReference type="Proteomes" id="UP001375382"/>
    </source>
</evidence>
<evidence type="ECO:0000256" key="1">
    <source>
        <dbReference type="SAM" id="SignalP"/>
    </source>
</evidence>
<protein>
    <submittedName>
        <fullName evidence="3">OprO/OprP family phosphate-selective porin</fullName>
    </submittedName>
</protein>
<gene>
    <name evidence="3" type="ORF">MN202_03790</name>
</gene>
<dbReference type="SUPFAM" id="SSF56935">
    <property type="entry name" value="Porins"/>
    <property type="match status" value="1"/>
</dbReference>
<dbReference type="Gene3D" id="2.40.160.10">
    <property type="entry name" value="Porin"/>
    <property type="match status" value="1"/>
</dbReference>
<dbReference type="RefSeq" id="WP_335734752.1">
    <property type="nucleotide sequence ID" value="NZ_JALAAR010000002.1"/>
</dbReference>
<evidence type="ECO:0000313" key="3">
    <source>
        <dbReference type="EMBL" id="MEH8016340.1"/>
    </source>
</evidence>
<feature type="domain" description="Porin" evidence="2">
    <location>
        <begin position="17"/>
        <end position="358"/>
    </location>
</feature>
<feature type="chain" id="PRO_5046669694" evidence="1">
    <location>
        <begin position="23"/>
        <end position="362"/>
    </location>
</feature>
<feature type="signal peptide" evidence="1">
    <location>
        <begin position="1"/>
        <end position="22"/>
    </location>
</feature>
<reference evidence="3 4" key="1">
    <citation type="journal article" date="2023" name="Ecotoxicol. Environ. Saf.">
        <title>Mercury remediation potential of mercury-resistant strain Rheinheimera metallidurans sp. nov. isolated from a municipal waste dumping site.</title>
        <authorList>
            <person name="Yadav V."/>
            <person name="Manjhi A."/>
            <person name="Vadakedath N."/>
        </authorList>
    </citation>
    <scope>NUCLEOTIDE SEQUENCE [LARGE SCALE GENOMIC DNA]</scope>
    <source>
        <strain evidence="3 4">E-49</strain>
    </source>
</reference>
<dbReference type="EMBL" id="JALAAR010000002">
    <property type="protein sequence ID" value="MEH8016340.1"/>
    <property type="molecule type" value="Genomic_DNA"/>
</dbReference>
<evidence type="ECO:0000259" key="2">
    <source>
        <dbReference type="Pfam" id="PF13609"/>
    </source>
</evidence>
<name>A0ABU8C3T7_9GAMM</name>
<dbReference type="InterPro" id="IPR023614">
    <property type="entry name" value="Porin_dom_sf"/>
</dbReference>
<keyword evidence="1" id="KW-0732">Signal</keyword>
<organism evidence="3 4">
    <name type="scientific">Rheinheimera muenzenbergensis</name>
    <dbReference type="NCBI Taxonomy" id="1193628"/>
    <lineage>
        <taxon>Bacteria</taxon>
        <taxon>Pseudomonadati</taxon>
        <taxon>Pseudomonadota</taxon>
        <taxon>Gammaproteobacteria</taxon>
        <taxon>Chromatiales</taxon>
        <taxon>Chromatiaceae</taxon>
        <taxon>Rheinheimera</taxon>
    </lineage>
</organism>
<dbReference type="Pfam" id="PF13609">
    <property type="entry name" value="Porin_4"/>
    <property type="match status" value="1"/>
</dbReference>
<proteinExistence type="predicted"/>
<dbReference type="InterPro" id="IPR033900">
    <property type="entry name" value="Gram_neg_porin_domain"/>
</dbReference>